<dbReference type="RefSeq" id="WP_284361032.1">
    <property type="nucleotide sequence ID" value="NZ_BPFZ01000014.1"/>
</dbReference>
<dbReference type="Proteomes" id="UP001161064">
    <property type="component" value="Unassembled WGS sequence"/>
</dbReference>
<comment type="caution">
    <text evidence="3">The sequence shown here is derived from an EMBL/GenBank/DDBJ whole genome shotgun (WGS) entry which is preliminary data.</text>
</comment>
<evidence type="ECO:0000313" key="4">
    <source>
        <dbReference type="Proteomes" id="UP001161064"/>
    </source>
</evidence>
<dbReference type="PANTHER" id="PTHR34406:SF1">
    <property type="entry name" value="PROTEIN YCEI"/>
    <property type="match status" value="1"/>
</dbReference>
<proteinExistence type="predicted"/>
<accession>A0ABQ4PXN4</accession>
<organism evidence="3 4">
    <name type="scientific">Candidatus Phycosocius spiralis</name>
    <dbReference type="NCBI Taxonomy" id="2815099"/>
    <lineage>
        <taxon>Bacteria</taxon>
        <taxon>Pseudomonadati</taxon>
        <taxon>Pseudomonadota</taxon>
        <taxon>Alphaproteobacteria</taxon>
        <taxon>Caulobacterales</taxon>
        <taxon>Caulobacterales incertae sedis</taxon>
        <taxon>Candidatus Phycosocius</taxon>
    </lineage>
</organism>
<dbReference type="Gene3D" id="2.40.128.110">
    <property type="entry name" value="Lipid/polyisoprenoid-binding, YceI-like"/>
    <property type="match status" value="1"/>
</dbReference>
<feature type="signal peptide" evidence="1">
    <location>
        <begin position="1"/>
        <end position="25"/>
    </location>
</feature>
<dbReference type="SUPFAM" id="SSF101874">
    <property type="entry name" value="YceI-like"/>
    <property type="match status" value="1"/>
</dbReference>
<dbReference type="InterPro" id="IPR036761">
    <property type="entry name" value="TTHA0802/YceI-like_sf"/>
</dbReference>
<gene>
    <name evidence="3" type="ORF">PsB1_1998</name>
</gene>
<dbReference type="PANTHER" id="PTHR34406">
    <property type="entry name" value="PROTEIN YCEI"/>
    <property type="match status" value="1"/>
</dbReference>
<feature type="chain" id="PRO_5046028929" evidence="1">
    <location>
        <begin position="26"/>
        <end position="220"/>
    </location>
</feature>
<reference evidence="3" key="2">
    <citation type="journal article" date="2023" name="ISME Commun">
        <title>Characterization of a bloom-associated alphaproteobacterial lineage, 'Candidatus Phycosocius': insights into freshwater algal-bacterial interactions.</title>
        <authorList>
            <person name="Tanabe Y."/>
            <person name="Yamaguchi H."/>
            <person name="Yoshida M."/>
            <person name="Kai A."/>
            <person name="Okazaki Y."/>
        </authorList>
    </citation>
    <scope>NUCLEOTIDE SEQUENCE</scope>
    <source>
        <strain evidence="3">BOTRYCO-1</strain>
    </source>
</reference>
<dbReference type="SMART" id="SM00867">
    <property type="entry name" value="YceI"/>
    <property type="match status" value="1"/>
</dbReference>
<dbReference type="InterPro" id="IPR007372">
    <property type="entry name" value="Lipid/polyisoprenoid-bd_YceI"/>
</dbReference>
<reference evidence="3" key="1">
    <citation type="submission" date="2021-05" db="EMBL/GenBank/DDBJ databases">
        <authorList>
            <person name="Tanabe Y."/>
        </authorList>
    </citation>
    <scope>NUCLEOTIDE SEQUENCE</scope>
    <source>
        <strain evidence="3">BOTRYCO-1</strain>
    </source>
</reference>
<dbReference type="EMBL" id="BPFZ01000014">
    <property type="protein sequence ID" value="GIU67844.1"/>
    <property type="molecule type" value="Genomic_DNA"/>
</dbReference>
<name>A0ABQ4PXN4_9PROT</name>
<feature type="domain" description="Lipid/polyisoprenoid-binding YceI-like" evidence="2">
    <location>
        <begin position="53"/>
        <end position="217"/>
    </location>
</feature>
<evidence type="ECO:0000259" key="2">
    <source>
        <dbReference type="SMART" id="SM00867"/>
    </source>
</evidence>
<evidence type="ECO:0000256" key="1">
    <source>
        <dbReference type="SAM" id="SignalP"/>
    </source>
</evidence>
<sequence length="220" mass="23432">MHQPFHFVFLAPIALIACATVPALASNPARAAPSATVNDPAKAANLAEQPAGLYVVEPTHTSVHWRLSHSGLSNYTARFDKISGSITFDPKTPTASRANIAIEATSVNTGLPEFDAKIAKDVFKAEANPLITFKSTKLVATSPTTGTMTGDLTLAGVTKPVTLNVVYNSGRINPFVKVQNIGFSATGSFKRSDFGVNNWINFGIGDQVDLIIEAEFLKKD</sequence>
<dbReference type="Pfam" id="PF04264">
    <property type="entry name" value="YceI"/>
    <property type="match status" value="1"/>
</dbReference>
<evidence type="ECO:0000313" key="3">
    <source>
        <dbReference type="EMBL" id="GIU67844.1"/>
    </source>
</evidence>
<protein>
    <submittedName>
        <fullName evidence="3">Polyisoprenoid-binding protein</fullName>
    </submittedName>
</protein>
<keyword evidence="1" id="KW-0732">Signal</keyword>
<keyword evidence="4" id="KW-1185">Reference proteome</keyword>